<evidence type="ECO:0000256" key="1">
    <source>
        <dbReference type="SAM" id="MobiDB-lite"/>
    </source>
</evidence>
<dbReference type="Pfam" id="PF04073">
    <property type="entry name" value="tRNA_edit"/>
    <property type="match status" value="1"/>
</dbReference>
<name>A0A7S4QV86_9DINO</name>
<protein>
    <recommendedName>
        <fullName evidence="5">3'-5' exonuclease domain-containing protein</fullName>
    </recommendedName>
</protein>
<feature type="domain" description="YbaK/aminoacyl-tRNA synthetase-associated" evidence="3">
    <location>
        <begin position="982"/>
        <end position="1066"/>
    </location>
</feature>
<dbReference type="GO" id="GO:0002161">
    <property type="term" value="F:aminoacyl-tRNA deacylase activity"/>
    <property type="evidence" value="ECO:0007669"/>
    <property type="project" value="InterPro"/>
</dbReference>
<feature type="compositionally biased region" description="Low complexity" evidence="1">
    <location>
        <begin position="10"/>
        <end position="21"/>
    </location>
</feature>
<dbReference type="GO" id="GO:0008408">
    <property type="term" value="F:3'-5' exonuclease activity"/>
    <property type="evidence" value="ECO:0007669"/>
    <property type="project" value="InterPro"/>
</dbReference>
<feature type="domain" description="3'-5' exonuclease" evidence="2">
    <location>
        <begin position="742"/>
        <end position="894"/>
    </location>
</feature>
<dbReference type="GO" id="GO:0003676">
    <property type="term" value="F:nucleic acid binding"/>
    <property type="evidence" value="ECO:0007669"/>
    <property type="project" value="InterPro"/>
</dbReference>
<dbReference type="InterPro" id="IPR052408">
    <property type="entry name" value="Exonuclease_MUT-7-like"/>
</dbReference>
<dbReference type="SUPFAM" id="SSF53098">
    <property type="entry name" value="Ribonuclease H-like"/>
    <property type="match status" value="1"/>
</dbReference>
<dbReference type="AlphaFoldDB" id="A0A7S4QV86"/>
<dbReference type="PANTHER" id="PTHR47765">
    <property type="entry name" value="3'-5' EXONUCLEASE DOMAIN-CONTAINING PROTEIN"/>
    <property type="match status" value="1"/>
</dbReference>
<evidence type="ECO:0000259" key="2">
    <source>
        <dbReference type="Pfam" id="PF01612"/>
    </source>
</evidence>
<dbReference type="Gene3D" id="3.30.420.10">
    <property type="entry name" value="Ribonuclease H-like superfamily/Ribonuclease H"/>
    <property type="match status" value="1"/>
</dbReference>
<dbReference type="Pfam" id="PF01612">
    <property type="entry name" value="DNA_pol_A_exo1"/>
    <property type="match status" value="1"/>
</dbReference>
<reference evidence="4" key="1">
    <citation type="submission" date="2021-01" db="EMBL/GenBank/DDBJ databases">
        <authorList>
            <person name="Corre E."/>
            <person name="Pelletier E."/>
            <person name="Niang G."/>
            <person name="Scheremetjew M."/>
            <person name="Finn R."/>
            <person name="Kale V."/>
            <person name="Holt S."/>
            <person name="Cochrane G."/>
            <person name="Meng A."/>
            <person name="Brown T."/>
            <person name="Cohen L."/>
        </authorList>
    </citation>
    <scope>NUCLEOTIDE SEQUENCE</scope>
    <source>
        <strain evidence="4">CCMP3105</strain>
    </source>
</reference>
<dbReference type="EMBL" id="HBNR01036440">
    <property type="protein sequence ID" value="CAE4592720.1"/>
    <property type="molecule type" value="Transcribed_RNA"/>
</dbReference>
<accession>A0A7S4QV86</accession>
<dbReference type="Gene3D" id="3.90.960.10">
    <property type="entry name" value="YbaK/aminoacyl-tRNA synthetase-associated domain"/>
    <property type="match status" value="1"/>
</dbReference>
<dbReference type="InterPro" id="IPR012337">
    <property type="entry name" value="RNaseH-like_sf"/>
</dbReference>
<gene>
    <name evidence="4" type="ORF">AMON00008_LOCUS25072</name>
</gene>
<sequence>MAPAGDETTAALDSEASAHAAPDAEDGGLMDSSVFEHQVVRDLHWAMASPHLLRPGVGLPLFEDARGRHLVAASGEWLKALDADPQPLRSFLQACPQHHRLGHYFAGLIEFWLRRCPALQTQKVLARKEVAATEADQADRAGKLKFLVRTKEDALHVEAAIHWSLARGLQEVDIVAARYSGAFLHESLCWRVLEARNRVRLASEPVVAESLKETLGAAPQSLCLLRGHVFYSVRWLRGLQRSAAQGSAKLQLDPGIMDGWRFLSPDHRVGWWTYDVRELLTPDRSESRWVLLEHKRFWLSPAVGMEDDDGRVRLHGDAVIRLRPLEATGSAEFEARVQSCRHLRAGHPVLVAELHRSSRNPWRWHEASRGFLLPEGWVMDAPSGDSGGISEQSSVSALEDSGSITQLQRSLECLLRAGTGLDAWWKEVDRLAEAAERIERRSVAAQEARLVELWQPPPASRPLAADGEHCDVVQALEARWPEASGDETQMAELRCAVLSHLAGSLSPAAEVVRALAELGDSANQRVLGHLLLDAFQKLSQKRGGVLSDRPLQVEVQAAWDSAVEDARAERGRLCPKLVAKASRALSLRPLPAPRQAILRDLRGKLSAFGFPGDAIPSTQREAQLTGAVQLCAVRLQAGGLQLLSEAEARPLLEWLVVAGEPSAAIALAKDELCCWTGVQAELRMLFGAHGLAKRRRQAPPQVGALPASSVSEDVELPLLRLGDDVTVRWVDSGMAAVEEELFAAAAAEGSVIALDAEWRPFRRGQAATPVELLQLAVPSSCWLLDLRQLVSREAASVAGFLRRLGSGECIVVGYGLCGDFQRIFESYEALPRVPVGRAADLSDDDRGGLSGMVRAALGHELDKAQQCSDWSQRPLSREQQAYAALDAHALLRLAARCAADTPSTELAAALRARSWDAVGPLALPLGPADVDAAMAALGVPSRSVGDDGGLEDVVLCKTLALVWSLPPSAVAAADAGPTAAATRRAVAVLSIEAQLSLPLAAAALGVPSSRLRLAKHQELIPIFGFEAGALGPVGLRPPSCPVLLDSALAEEEELAVGGGRIKRELRVPRGALCQALGAQVVPISRAAPQA</sequence>
<feature type="region of interest" description="Disordered" evidence="1">
    <location>
        <begin position="1"/>
        <end position="27"/>
    </location>
</feature>
<dbReference type="SUPFAM" id="SSF55826">
    <property type="entry name" value="YbaK/ProRS associated domain"/>
    <property type="match status" value="1"/>
</dbReference>
<dbReference type="PANTHER" id="PTHR47765:SF2">
    <property type="entry name" value="EXONUCLEASE MUT-7 HOMOLOG"/>
    <property type="match status" value="1"/>
</dbReference>
<proteinExistence type="predicted"/>
<dbReference type="InterPro" id="IPR015003">
    <property type="entry name" value="DUF1853"/>
</dbReference>
<dbReference type="InterPro" id="IPR036754">
    <property type="entry name" value="YbaK/aa-tRNA-synt-asso_dom_sf"/>
</dbReference>
<dbReference type="Pfam" id="PF08907">
    <property type="entry name" value="DUF1853"/>
    <property type="match status" value="1"/>
</dbReference>
<organism evidence="4">
    <name type="scientific">Alexandrium monilatum</name>
    <dbReference type="NCBI Taxonomy" id="311494"/>
    <lineage>
        <taxon>Eukaryota</taxon>
        <taxon>Sar</taxon>
        <taxon>Alveolata</taxon>
        <taxon>Dinophyceae</taxon>
        <taxon>Gonyaulacales</taxon>
        <taxon>Pyrocystaceae</taxon>
        <taxon>Alexandrium</taxon>
    </lineage>
</organism>
<evidence type="ECO:0000259" key="3">
    <source>
        <dbReference type="Pfam" id="PF04073"/>
    </source>
</evidence>
<dbReference type="InterPro" id="IPR036397">
    <property type="entry name" value="RNaseH_sf"/>
</dbReference>
<evidence type="ECO:0008006" key="5">
    <source>
        <dbReference type="Google" id="ProtNLM"/>
    </source>
</evidence>
<evidence type="ECO:0000313" key="4">
    <source>
        <dbReference type="EMBL" id="CAE4592720.1"/>
    </source>
</evidence>
<dbReference type="InterPro" id="IPR002562">
    <property type="entry name" value="3'-5'_exonuclease_dom"/>
</dbReference>
<dbReference type="InterPro" id="IPR007214">
    <property type="entry name" value="YbaK/aa-tRNA-synth-assoc-dom"/>
</dbReference>